<evidence type="ECO:0000313" key="1">
    <source>
        <dbReference type="EMBL" id="VDN93396.1"/>
    </source>
</evidence>
<name>A0A0N4TU05_BRUPA</name>
<dbReference type="EMBL" id="UZAD01013275">
    <property type="protein sequence ID" value="VDN93396.1"/>
    <property type="molecule type" value="Genomic_DNA"/>
</dbReference>
<evidence type="ECO:0000313" key="3">
    <source>
        <dbReference type="WBParaSite" id="BPAG_0001224801-mRNA-1"/>
    </source>
</evidence>
<sequence>MYPDHKASLEIDKKEIVNERCEVIVKSQSIMSSLYYQTLQQKCQYGNVLATEMRTMELLGDKRACYASTISFCRIVDRNHFCRLCNRDAKFSS</sequence>
<accession>A0A0N4TU05</accession>
<gene>
    <name evidence="1" type="ORF">BPAG_LOCUS12210</name>
</gene>
<protein>
    <submittedName>
        <fullName evidence="3">Cyclic nucleotide-binding domain-containing protein</fullName>
    </submittedName>
</protein>
<dbReference type="AlphaFoldDB" id="A0A0N4TU05"/>
<evidence type="ECO:0000313" key="2">
    <source>
        <dbReference type="Proteomes" id="UP000278627"/>
    </source>
</evidence>
<dbReference type="Proteomes" id="UP000278627">
    <property type="component" value="Unassembled WGS sequence"/>
</dbReference>
<reference evidence="1 2" key="2">
    <citation type="submission" date="2018-11" db="EMBL/GenBank/DDBJ databases">
        <authorList>
            <consortium name="Pathogen Informatics"/>
        </authorList>
    </citation>
    <scope>NUCLEOTIDE SEQUENCE [LARGE SCALE GENOMIC DNA]</scope>
</reference>
<proteinExistence type="predicted"/>
<organism evidence="3">
    <name type="scientific">Brugia pahangi</name>
    <name type="common">Filarial nematode worm</name>
    <dbReference type="NCBI Taxonomy" id="6280"/>
    <lineage>
        <taxon>Eukaryota</taxon>
        <taxon>Metazoa</taxon>
        <taxon>Ecdysozoa</taxon>
        <taxon>Nematoda</taxon>
        <taxon>Chromadorea</taxon>
        <taxon>Rhabditida</taxon>
        <taxon>Spirurina</taxon>
        <taxon>Spiruromorpha</taxon>
        <taxon>Filarioidea</taxon>
        <taxon>Onchocercidae</taxon>
        <taxon>Brugia</taxon>
    </lineage>
</organism>
<reference evidence="3" key="1">
    <citation type="submission" date="2017-02" db="UniProtKB">
        <authorList>
            <consortium name="WormBaseParasite"/>
        </authorList>
    </citation>
    <scope>IDENTIFICATION</scope>
</reference>
<keyword evidence="2" id="KW-1185">Reference proteome</keyword>
<dbReference type="WBParaSite" id="BPAG_0001224801-mRNA-1">
    <property type="protein sequence ID" value="BPAG_0001224801-mRNA-1"/>
    <property type="gene ID" value="BPAG_0001224801"/>
</dbReference>